<evidence type="ECO:0000313" key="4">
    <source>
        <dbReference type="Proteomes" id="UP000700596"/>
    </source>
</evidence>
<dbReference type="PROSITE" id="PS50206">
    <property type="entry name" value="RHODANESE_3"/>
    <property type="match status" value="1"/>
</dbReference>
<feature type="domain" description="F-box" evidence="1">
    <location>
        <begin position="8"/>
        <end position="59"/>
    </location>
</feature>
<sequence>MQSAGGIHFPLQRLPSELLLPIAGYLNAVDKNDLISLSLVSRTMRPIAQEVLHQTIKLSFSQDYSKRVHKLLRVLRTLMDRPDLALQVHALEFLAYTIFFGRLDKPLWLNFQDTQKTAADLVASLEPGDEKHWLTDIRLQCESAYAGLLLVLAPNLQSLRMRIAGLSSSEEILLYPQSLVRIFGPKIPVPLAERILGSIETLSIHTASQVFYLMLRMPKLKSLRIEYVHLVDFDRIPLQSIIGASGVKRLSLHISIGFFLNDLLESHAGLGPLLSHLACTSLTHLELEIWNDIGSDDYTHADSRNIVKNIEPFISTLESLVIKWDEEGGKNNTTGSLTPTLNLKHFTNLKRISVPSGSFSWVEEGFRCDDASVMLPLSIQEVEISDINASIMDGIRRLRIQDAAWSFPNLTQIKLRCKKTYQVEYYSDLPGFGDEDSDVDDEGSEGYVTTSSILSKDQDTWRYLLEHGVQCMVYDEGTRGWHKLGIEPIKNDRIQ</sequence>
<gene>
    <name evidence="3" type="ORF">B0J11DRAFT_525368</name>
</gene>
<comment type="caution">
    <text evidence="3">The sequence shown here is derived from an EMBL/GenBank/DDBJ whole genome shotgun (WGS) entry which is preliminary data.</text>
</comment>
<dbReference type="AlphaFoldDB" id="A0A9P9IRM7"/>
<dbReference type="PROSITE" id="PS50181">
    <property type="entry name" value="FBOX"/>
    <property type="match status" value="1"/>
</dbReference>
<dbReference type="InterPro" id="IPR001810">
    <property type="entry name" value="F-box_dom"/>
</dbReference>
<accession>A0A9P9IRM7</accession>
<dbReference type="InterPro" id="IPR036047">
    <property type="entry name" value="F-box-like_dom_sf"/>
</dbReference>
<name>A0A9P9IRM7_9PLEO</name>
<dbReference type="Pfam" id="PF00646">
    <property type="entry name" value="F-box"/>
    <property type="match status" value="1"/>
</dbReference>
<evidence type="ECO:0008006" key="5">
    <source>
        <dbReference type="Google" id="ProtNLM"/>
    </source>
</evidence>
<evidence type="ECO:0000313" key="3">
    <source>
        <dbReference type="EMBL" id="KAH7128614.1"/>
    </source>
</evidence>
<protein>
    <recommendedName>
        <fullName evidence="5">F-box domain-containing protein</fullName>
    </recommendedName>
</protein>
<proteinExistence type="predicted"/>
<reference evidence="3" key="1">
    <citation type="journal article" date="2021" name="Nat. Commun.">
        <title>Genetic determinants of endophytism in the Arabidopsis root mycobiome.</title>
        <authorList>
            <person name="Mesny F."/>
            <person name="Miyauchi S."/>
            <person name="Thiergart T."/>
            <person name="Pickel B."/>
            <person name="Atanasova L."/>
            <person name="Karlsson M."/>
            <person name="Huettel B."/>
            <person name="Barry K.W."/>
            <person name="Haridas S."/>
            <person name="Chen C."/>
            <person name="Bauer D."/>
            <person name="Andreopoulos W."/>
            <person name="Pangilinan J."/>
            <person name="LaButti K."/>
            <person name="Riley R."/>
            <person name="Lipzen A."/>
            <person name="Clum A."/>
            <person name="Drula E."/>
            <person name="Henrissat B."/>
            <person name="Kohler A."/>
            <person name="Grigoriev I.V."/>
            <person name="Martin F.M."/>
            <person name="Hacquard S."/>
        </authorList>
    </citation>
    <scope>NUCLEOTIDE SEQUENCE</scope>
    <source>
        <strain evidence="3">MPI-CAGE-CH-0243</strain>
    </source>
</reference>
<dbReference type="OrthoDB" id="3750626at2759"/>
<evidence type="ECO:0000259" key="2">
    <source>
        <dbReference type="PROSITE" id="PS50206"/>
    </source>
</evidence>
<dbReference type="SUPFAM" id="SSF81383">
    <property type="entry name" value="F-box domain"/>
    <property type="match status" value="1"/>
</dbReference>
<dbReference type="InterPro" id="IPR001763">
    <property type="entry name" value="Rhodanese-like_dom"/>
</dbReference>
<feature type="domain" description="Rhodanese" evidence="2">
    <location>
        <begin position="460"/>
        <end position="490"/>
    </location>
</feature>
<organism evidence="3 4">
    <name type="scientific">Dendryphion nanum</name>
    <dbReference type="NCBI Taxonomy" id="256645"/>
    <lineage>
        <taxon>Eukaryota</taxon>
        <taxon>Fungi</taxon>
        <taxon>Dikarya</taxon>
        <taxon>Ascomycota</taxon>
        <taxon>Pezizomycotina</taxon>
        <taxon>Dothideomycetes</taxon>
        <taxon>Pleosporomycetidae</taxon>
        <taxon>Pleosporales</taxon>
        <taxon>Torulaceae</taxon>
        <taxon>Dendryphion</taxon>
    </lineage>
</organism>
<keyword evidence="4" id="KW-1185">Reference proteome</keyword>
<evidence type="ECO:0000259" key="1">
    <source>
        <dbReference type="PROSITE" id="PS50181"/>
    </source>
</evidence>
<dbReference type="EMBL" id="JAGMWT010000005">
    <property type="protein sequence ID" value="KAH7128614.1"/>
    <property type="molecule type" value="Genomic_DNA"/>
</dbReference>
<dbReference type="Proteomes" id="UP000700596">
    <property type="component" value="Unassembled WGS sequence"/>
</dbReference>